<evidence type="ECO:0000256" key="3">
    <source>
        <dbReference type="ARBA" id="ARBA00022475"/>
    </source>
</evidence>
<keyword evidence="3" id="KW-1003">Cell membrane</keyword>
<feature type="transmembrane region" description="Helical" evidence="10">
    <location>
        <begin position="21"/>
        <end position="49"/>
    </location>
</feature>
<proteinExistence type="inferred from homology"/>
<keyword evidence="4 10" id="KW-0812">Transmembrane</keyword>
<dbReference type="AlphaFoldDB" id="A0A420XTY5"/>
<dbReference type="SUPFAM" id="SSF52540">
    <property type="entry name" value="P-loop containing nucleoside triphosphate hydrolases"/>
    <property type="match status" value="1"/>
</dbReference>
<dbReference type="FunFam" id="3.40.50.300:FF:000299">
    <property type="entry name" value="ABC transporter ATP-binding protein/permease"/>
    <property type="match status" value="1"/>
</dbReference>
<keyword evidence="5" id="KW-0547">Nucleotide-binding</keyword>
<evidence type="ECO:0000256" key="6">
    <source>
        <dbReference type="ARBA" id="ARBA00022840"/>
    </source>
</evidence>
<dbReference type="OrthoDB" id="9806127at2"/>
<comment type="caution">
    <text evidence="13">The sequence shown here is derived from an EMBL/GenBank/DDBJ whole genome shotgun (WGS) entry which is preliminary data.</text>
</comment>
<name>A0A420XTY5_9ACTN</name>
<sequence length="614" mass="65756">MPLKQYLLAAYRTVPRRSQRHLRLVVLALALISVLDLVALVLVLGITALGSASEEDRLKPIPGFVRTPLSDVGISSPNAVVSTLGIVVVLLFVGKGVLAAGVLRRVMRFLARQEAALTSGLMAKLMRAPLTFHLPRRYIDVMTDITVGSEALLMKAVAPVVLIAAELVLVAMLTVGLLLLAPLVALGSLLYFTVVLTVLNRWIGTRARRAGEVDVDTTRSGMIVIQWALGGFREVVTRGVSDHFVDRVSDIRSRGAASRAEVAYLNILPRYFLESALVLGMAFAFAIQLPFVGFSGAVSGLALFAVTGFRLLPSLQRLQSSAALIRSGQPFGERALALQGQLDEALAVEARAARDEPELDVELELTQGVALEGVGFRYDGADRDALTDVSVLMPAGRMTAVVGSSGSGKSTLVDILLGLLPPSAGEVRVDGLPLRGVRRQWLSLVGYVPQSIFLMPATIRDNVALGVPHDTDTDQRVWDALRRASMDDVVRKLPGGLDFTLGDGGSGLSGGQRQRLGIARALFTGPQVLILDEATSALDVETEARITETLTQLEGLTKIVVAHRLSTVREADQVLFFREGYLVAHGTFDEVGAAVPDFARQVELSGLTSERVGP</sequence>
<dbReference type="PROSITE" id="PS00211">
    <property type="entry name" value="ABC_TRANSPORTER_1"/>
    <property type="match status" value="1"/>
</dbReference>
<keyword evidence="8 10" id="KW-0472">Membrane</keyword>
<evidence type="ECO:0000256" key="9">
    <source>
        <dbReference type="ARBA" id="ARBA00061644"/>
    </source>
</evidence>
<keyword evidence="6" id="KW-0067">ATP-binding</keyword>
<evidence type="ECO:0000256" key="7">
    <source>
        <dbReference type="ARBA" id="ARBA00022989"/>
    </source>
</evidence>
<dbReference type="PROSITE" id="PS50929">
    <property type="entry name" value="ABC_TM1F"/>
    <property type="match status" value="1"/>
</dbReference>
<evidence type="ECO:0000259" key="11">
    <source>
        <dbReference type="PROSITE" id="PS50893"/>
    </source>
</evidence>
<dbReference type="GO" id="GO:0016887">
    <property type="term" value="F:ATP hydrolysis activity"/>
    <property type="evidence" value="ECO:0007669"/>
    <property type="project" value="InterPro"/>
</dbReference>
<gene>
    <name evidence="13" type="ORF">CLV35_0733</name>
</gene>
<dbReference type="InterPro" id="IPR003593">
    <property type="entry name" value="AAA+_ATPase"/>
</dbReference>
<dbReference type="CDD" id="cd03228">
    <property type="entry name" value="ABCC_MRP_Like"/>
    <property type="match status" value="1"/>
</dbReference>
<keyword evidence="14" id="KW-1185">Reference proteome</keyword>
<reference evidence="13 14" key="1">
    <citation type="submission" date="2018-10" db="EMBL/GenBank/DDBJ databases">
        <title>Genomic Encyclopedia of Archaeal and Bacterial Type Strains, Phase II (KMG-II): from individual species to whole genera.</title>
        <authorList>
            <person name="Goeker M."/>
        </authorList>
    </citation>
    <scope>NUCLEOTIDE SEQUENCE [LARGE SCALE GENOMIC DNA]</scope>
    <source>
        <strain evidence="13 14">RP-AC37</strain>
    </source>
</reference>
<evidence type="ECO:0000256" key="10">
    <source>
        <dbReference type="SAM" id="Phobius"/>
    </source>
</evidence>
<protein>
    <submittedName>
        <fullName evidence="13">ABC-type multidrug transport system fused ATPase/permease subunit</fullName>
    </submittedName>
</protein>
<dbReference type="InterPro" id="IPR027417">
    <property type="entry name" value="P-loop_NTPase"/>
</dbReference>
<dbReference type="GO" id="GO:0140359">
    <property type="term" value="F:ABC-type transporter activity"/>
    <property type="evidence" value="ECO:0007669"/>
    <property type="project" value="InterPro"/>
</dbReference>
<dbReference type="SUPFAM" id="SSF90123">
    <property type="entry name" value="ABC transporter transmembrane region"/>
    <property type="match status" value="1"/>
</dbReference>
<dbReference type="Gene3D" id="3.40.50.300">
    <property type="entry name" value="P-loop containing nucleotide triphosphate hydrolases"/>
    <property type="match status" value="1"/>
</dbReference>
<dbReference type="InterPro" id="IPR011527">
    <property type="entry name" value="ABC1_TM_dom"/>
</dbReference>
<feature type="transmembrane region" description="Helical" evidence="10">
    <location>
        <begin position="79"/>
        <end position="103"/>
    </location>
</feature>
<dbReference type="RefSeq" id="WP_121192011.1">
    <property type="nucleotide sequence ID" value="NZ_RBWV01000009.1"/>
</dbReference>
<evidence type="ECO:0000259" key="12">
    <source>
        <dbReference type="PROSITE" id="PS50929"/>
    </source>
</evidence>
<evidence type="ECO:0000256" key="1">
    <source>
        <dbReference type="ARBA" id="ARBA00004651"/>
    </source>
</evidence>
<feature type="transmembrane region" description="Helical" evidence="10">
    <location>
        <begin position="152"/>
        <end position="173"/>
    </location>
</feature>
<dbReference type="InParanoid" id="A0A420XTY5"/>
<feature type="transmembrane region" description="Helical" evidence="10">
    <location>
        <begin position="179"/>
        <end position="199"/>
    </location>
</feature>
<evidence type="ECO:0000256" key="5">
    <source>
        <dbReference type="ARBA" id="ARBA00022741"/>
    </source>
</evidence>
<dbReference type="GO" id="GO:0034040">
    <property type="term" value="F:ATPase-coupled lipid transmembrane transporter activity"/>
    <property type="evidence" value="ECO:0007669"/>
    <property type="project" value="TreeGrafter"/>
</dbReference>
<dbReference type="Gene3D" id="1.20.1560.10">
    <property type="entry name" value="ABC transporter type 1, transmembrane domain"/>
    <property type="match status" value="1"/>
</dbReference>
<dbReference type="GO" id="GO:0005524">
    <property type="term" value="F:ATP binding"/>
    <property type="evidence" value="ECO:0007669"/>
    <property type="project" value="UniProtKB-KW"/>
</dbReference>
<dbReference type="PROSITE" id="PS50893">
    <property type="entry name" value="ABC_TRANSPORTER_2"/>
    <property type="match status" value="1"/>
</dbReference>
<evidence type="ECO:0000313" key="13">
    <source>
        <dbReference type="EMBL" id="RKS80306.1"/>
    </source>
</evidence>
<dbReference type="InterPro" id="IPR036640">
    <property type="entry name" value="ABC1_TM_sf"/>
</dbReference>
<evidence type="ECO:0000256" key="2">
    <source>
        <dbReference type="ARBA" id="ARBA00022448"/>
    </source>
</evidence>
<keyword evidence="2" id="KW-0813">Transport</keyword>
<feature type="domain" description="ABC transporter" evidence="11">
    <location>
        <begin position="369"/>
        <end position="604"/>
    </location>
</feature>
<dbReference type="GO" id="GO:0005886">
    <property type="term" value="C:plasma membrane"/>
    <property type="evidence" value="ECO:0007669"/>
    <property type="project" value="UniProtKB-SubCell"/>
</dbReference>
<evidence type="ECO:0000313" key="14">
    <source>
        <dbReference type="Proteomes" id="UP000281955"/>
    </source>
</evidence>
<dbReference type="InterPro" id="IPR017871">
    <property type="entry name" value="ABC_transporter-like_CS"/>
</dbReference>
<comment type="subcellular location">
    <subcellularLocation>
        <location evidence="1">Cell membrane</location>
        <topology evidence="1">Multi-pass membrane protein</topology>
    </subcellularLocation>
</comment>
<keyword evidence="7 10" id="KW-1133">Transmembrane helix</keyword>
<dbReference type="SMART" id="SM00382">
    <property type="entry name" value="AAA"/>
    <property type="match status" value="1"/>
</dbReference>
<dbReference type="EMBL" id="RBWV01000009">
    <property type="protein sequence ID" value="RKS80306.1"/>
    <property type="molecule type" value="Genomic_DNA"/>
</dbReference>
<dbReference type="InterPro" id="IPR039421">
    <property type="entry name" value="Type_1_exporter"/>
</dbReference>
<dbReference type="InterPro" id="IPR003439">
    <property type="entry name" value="ABC_transporter-like_ATP-bd"/>
</dbReference>
<comment type="similarity">
    <text evidence="9">Belongs to the ABC transporter superfamily. Lipid exporter (TC 3.A.1.106) family.</text>
</comment>
<feature type="domain" description="ABC transmembrane type-1" evidence="12">
    <location>
        <begin position="24"/>
        <end position="327"/>
    </location>
</feature>
<dbReference type="Proteomes" id="UP000281955">
    <property type="component" value="Unassembled WGS sequence"/>
</dbReference>
<evidence type="ECO:0000256" key="8">
    <source>
        <dbReference type="ARBA" id="ARBA00023136"/>
    </source>
</evidence>
<dbReference type="PANTHER" id="PTHR24221">
    <property type="entry name" value="ATP-BINDING CASSETTE SUB-FAMILY B"/>
    <property type="match status" value="1"/>
</dbReference>
<organism evidence="13 14">
    <name type="scientific">Motilibacter peucedani</name>
    <dbReference type="NCBI Taxonomy" id="598650"/>
    <lineage>
        <taxon>Bacteria</taxon>
        <taxon>Bacillati</taxon>
        <taxon>Actinomycetota</taxon>
        <taxon>Actinomycetes</taxon>
        <taxon>Motilibacterales</taxon>
        <taxon>Motilibacteraceae</taxon>
        <taxon>Motilibacter</taxon>
    </lineage>
</organism>
<accession>A0A420XTY5</accession>
<dbReference type="PANTHER" id="PTHR24221:SF654">
    <property type="entry name" value="ATP-BINDING CASSETTE SUB-FAMILY B MEMBER 6"/>
    <property type="match status" value="1"/>
</dbReference>
<evidence type="ECO:0000256" key="4">
    <source>
        <dbReference type="ARBA" id="ARBA00022692"/>
    </source>
</evidence>
<dbReference type="Pfam" id="PF00005">
    <property type="entry name" value="ABC_tran"/>
    <property type="match status" value="1"/>
</dbReference>